<sequence length="676" mass="74481">MELKGTGTGAMAWPDCSFTEEVGLSCDVSSPLVYASSCNDSLAPLEVVKDDRAFLDPTAMTLSSSVSGLGLHDWMREDTIGNMADMDCSISSICGDLFPAKLEQELNLFPSVLDVSMCGKEILTWGSEEIDLDANDVVNAFQVKSESVQQNLLSRSLNPPGSAASSLISTQVVASPTVSIKKPAIGRLADLKKIIVKKPILDKAVERLGGGKDGALKLWKLIQIWLKHQKPQNRIPWAAMAESQEACLDISTSAQQKIVDELLRLPSDMDINFQDRLALMPGEFQNIPKTDFPPVFDAANVQLGIAGLNTAQNASAVPDHSNGQGFRSQTSLLPENGQQFAVTADSASTDLGCNYTNNVSVESLRLPAVPNIRATAPLTPPGLDVSVLHRTSAIQGHQINRNKTEERQGIVQPHVNGQLQEGMKQQAMMGSRSALDVPTSLPIIGAGVGESTMIGSSTAIAATTRAARKNRMARQRSSLAHHRRRLARTSCLRYPSIHTNGAYLNSFDLQNVDAPYALSSGKGRYWERNLKLFLEKELKSSDVGNLGRIVLPKKESESHLPNLTAREGVAILMEDINLSQSWDFRYRVQQELNSEISGVVGCRRFWPNNKSRMYLLENTGHWWEKSFSDKFNQYNFSEDPSKSMCSHIEENRPRSVNESCRRKSRWSGKFCKCYCY</sequence>
<protein>
    <submittedName>
        <fullName evidence="1">Uncharacterized protein</fullName>
    </submittedName>
</protein>
<gene>
    <name evidence="1" type="ORF">O6H91_12G106900</name>
</gene>
<organism evidence="1 2">
    <name type="scientific">Diphasiastrum complanatum</name>
    <name type="common">Issler's clubmoss</name>
    <name type="synonym">Lycopodium complanatum</name>
    <dbReference type="NCBI Taxonomy" id="34168"/>
    <lineage>
        <taxon>Eukaryota</taxon>
        <taxon>Viridiplantae</taxon>
        <taxon>Streptophyta</taxon>
        <taxon>Embryophyta</taxon>
        <taxon>Tracheophyta</taxon>
        <taxon>Lycopodiopsida</taxon>
        <taxon>Lycopodiales</taxon>
        <taxon>Lycopodiaceae</taxon>
        <taxon>Lycopodioideae</taxon>
        <taxon>Diphasiastrum</taxon>
    </lineage>
</organism>
<dbReference type="Proteomes" id="UP001162992">
    <property type="component" value="Chromosome 12"/>
</dbReference>
<accession>A0ACC2C607</accession>
<reference evidence="2" key="1">
    <citation type="journal article" date="2024" name="Proc. Natl. Acad. Sci. U.S.A.">
        <title>Extraordinary preservation of gene collinearity over three hundred million years revealed in homosporous lycophytes.</title>
        <authorList>
            <person name="Li C."/>
            <person name="Wickell D."/>
            <person name="Kuo L.Y."/>
            <person name="Chen X."/>
            <person name="Nie B."/>
            <person name="Liao X."/>
            <person name="Peng D."/>
            <person name="Ji J."/>
            <person name="Jenkins J."/>
            <person name="Williams M."/>
            <person name="Shu S."/>
            <person name="Plott C."/>
            <person name="Barry K."/>
            <person name="Rajasekar S."/>
            <person name="Grimwood J."/>
            <person name="Han X."/>
            <person name="Sun S."/>
            <person name="Hou Z."/>
            <person name="He W."/>
            <person name="Dai G."/>
            <person name="Sun C."/>
            <person name="Schmutz J."/>
            <person name="Leebens-Mack J.H."/>
            <person name="Li F.W."/>
            <person name="Wang L."/>
        </authorList>
    </citation>
    <scope>NUCLEOTIDE SEQUENCE [LARGE SCALE GENOMIC DNA]</scope>
    <source>
        <strain evidence="2">cv. PW_Plant_1</strain>
    </source>
</reference>
<name>A0ACC2C607_DIPCM</name>
<keyword evidence="2" id="KW-1185">Reference proteome</keyword>
<evidence type="ECO:0000313" key="1">
    <source>
        <dbReference type="EMBL" id="KAJ7537294.1"/>
    </source>
</evidence>
<comment type="caution">
    <text evidence="1">The sequence shown here is derived from an EMBL/GenBank/DDBJ whole genome shotgun (WGS) entry which is preliminary data.</text>
</comment>
<evidence type="ECO:0000313" key="2">
    <source>
        <dbReference type="Proteomes" id="UP001162992"/>
    </source>
</evidence>
<dbReference type="EMBL" id="CM055103">
    <property type="protein sequence ID" value="KAJ7537294.1"/>
    <property type="molecule type" value="Genomic_DNA"/>
</dbReference>
<proteinExistence type="predicted"/>